<keyword evidence="3" id="KW-1185">Reference proteome</keyword>
<name>A0A2I3RT85_PANTR</name>
<accession>A0A2I3RT85</accession>
<reference evidence="2 3" key="2">
    <citation type="journal article" date="2005" name="Nature">
        <title>Initial sequence of the chimpanzee genome and comparison with the human genome.</title>
        <authorList>
            <consortium name="Chimpanzee sequencing and analysis consortium"/>
        </authorList>
    </citation>
    <scope>NUCLEOTIDE SEQUENCE [LARGE SCALE GENOMIC DNA]</scope>
</reference>
<dbReference type="Bgee" id="ENSPTRG00000050564">
    <property type="expression patterns" value="Expressed in liver and 4 other cell types or tissues"/>
</dbReference>
<dbReference type="PRINTS" id="PR01083">
    <property type="entry name" value="LYMPHSPCIFIC"/>
</dbReference>
<dbReference type="InParanoid" id="A0A2I3RT85"/>
<reference evidence="3" key="1">
    <citation type="submission" date="2004-07" db="EMBL/GenBank/DDBJ databases">
        <title>The DNA sequence of the chimpanzee Y chromosome.</title>
        <authorList>
            <person name="Hughes J.F."/>
            <person name="Pyntikova T."/>
            <person name="Skaletsky H."/>
            <person name="Minx P.J."/>
            <person name="Rozen S."/>
            <person name="Wilson R.K."/>
            <person name="Page D.C."/>
        </authorList>
    </citation>
    <scope>NUCLEOTIDE SEQUENCE [LARGE SCALE GENOMIC DNA]</scope>
</reference>
<feature type="compositionally biased region" description="Polar residues" evidence="1">
    <location>
        <begin position="45"/>
        <end position="57"/>
    </location>
</feature>
<dbReference type="EMBL" id="AC147659">
    <property type="status" value="NOT_ANNOTATED_CDS"/>
    <property type="molecule type" value="Genomic_DNA"/>
</dbReference>
<evidence type="ECO:0000313" key="2">
    <source>
        <dbReference type="Ensembl" id="ENSPTRP00000067923.1"/>
    </source>
</evidence>
<dbReference type="AlphaFoldDB" id="A0A2I3RT85"/>
<sequence>MAMASTKSWWETGEVQIQSEAKTLSCKDIVAGDMSKKSLCEQKGGSKNSSTIKSTPSGKRYKFVATGHWK</sequence>
<feature type="region of interest" description="Disordered" evidence="1">
    <location>
        <begin position="39"/>
        <end position="70"/>
    </location>
</feature>
<dbReference type="GO" id="GO:0003779">
    <property type="term" value="F:actin binding"/>
    <property type="evidence" value="ECO:0007669"/>
    <property type="project" value="InterPro"/>
</dbReference>
<dbReference type="GO" id="GO:0007165">
    <property type="term" value="P:signal transduction"/>
    <property type="evidence" value="ECO:0007669"/>
    <property type="project" value="InterPro"/>
</dbReference>
<dbReference type="PANTHER" id="PTHR18949:SF1">
    <property type="entry name" value="LYMPHOCYTE-SPECIFIC PROTEIN 1"/>
    <property type="match status" value="1"/>
</dbReference>
<organism evidence="2 3">
    <name type="scientific">Pan troglodytes</name>
    <name type="common">Chimpanzee</name>
    <dbReference type="NCBI Taxonomy" id="9598"/>
    <lineage>
        <taxon>Eukaryota</taxon>
        <taxon>Metazoa</taxon>
        <taxon>Chordata</taxon>
        <taxon>Craniata</taxon>
        <taxon>Vertebrata</taxon>
        <taxon>Euteleostomi</taxon>
        <taxon>Mammalia</taxon>
        <taxon>Eutheria</taxon>
        <taxon>Euarchontoglires</taxon>
        <taxon>Primates</taxon>
        <taxon>Haplorrhini</taxon>
        <taxon>Catarrhini</taxon>
        <taxon>Hominidae</taxon>
        <taxon>Pan</taxon>
    </lineage>
</organism>
<dbReference type="PANTHER" id="PTHR18949">
    <property type="entry name" value="CALDESMON"/>
    <property type="match status" value="1"/>
</dbReference>
<evidence type="ECO:0000313" key="3">
    <source>
        <dbReference type="Proteomes" id="UP000002277"/>
    </source>
</evidence>
<protein>
    <submittedName>
        <fullName evidence="2">Uncharacterized protein</fullName>
    </submittedName>
</protein>
<reference evidence="2" key="3">
    <citation type="submission" date="2025-08" db="UniProtKB">
        <authorList>
            <consortium name="Ensembl"/>
        </authorList>
    </citation>
    <scope>IDENTIFICATION</scope>
</reference>
<reference evidence="2" key="4">
    <citation type="submission" date="2025-09" db="UniProtKB">
        <authorList>
            <consortium name="Ensembl"/>
        </authorList>
    </citation>
    <scope>IDENTIFICATION</scope>
</reference>
<dbReference type="OMA" id="WWETGEV"/>
<dbReference type="Ensembl" id="ENSPTRT00000110034.1">
    <property type="protein sequence ID" value="ENSPTRP00000067923.1"/>
    <property type="gene ID" value="ENSPTRG00000050564.1"/>
</dbReference>
<dbReference type="Proteomes" id="UP000002277">
    <property type="component" value="Chromosome Y"/>
</dbReference>
<evidence type="ECO:0000256" key="1">
    <source>
        <dbReference type="SAM" id="MobiDB-lite"/>
    </source>
</evidence>
<dbReference type="InterPro" id="IPR002211">
    <property type="entry name" value="Lymphspecific"/>
</dbReference>
<proteinExistence type="predicted"/>
<dbReference type="GeneTree" id="ENSGT00940000153901"/>